<dbReference type="CDD" id="cd06261">
    <property type="entry name" value="TM_PBP2"/>
    <property type="match status" value="1"/>
</dbReference>
<evidence type="ECO:0000256" key="2">
    <source>
        <dbReference type="ARBA" id="ARBA00022448"/>
    </source>
</evidence>
<dbReference type="PANTHER" id="PTHR30614">
    <property type="entry name" value="MEMBRANE COMPONENT OF AMINO ACID ABC TRANSPORTER"/>
    <property type="match status" value="1"/>
</dbReference>
<accession>A0A0R1HLY1</accession>
<comment type="subcellular location">
    <subcellularLocation>
        <location evidence="1 7">Cell membrane</location>
        <topology evidence="1 7">Multi-pass membrane protein</topology>
    </subcellularLocation>
</comment>
<evidence type="ECO:0000256" key="6">
    <source>
        <dbReference type="ARBA" id="ARBA00023136"/>
    </source>
</evidence>
<dbReference type="STRING" id="1302272.FC96_GL002244"/>
<feature type="domain" description="ABC transmembrane type-1" evidence="8">
    <location>
        <begin position="22"/>
        <end position="213"/>
    </location>
</feature>
<evidence type="ECO:0000313" key="9">
    <source>
        <dbReference type="EMBL" id="KRK47757.1"/>
    </source>
</evidence>
<dbReference type="GO" id="GO:0043190">
    <property type="term" value="C:ATP-binding cassette (ABC) transporter complex"/>
    <property type="evidence" value="ECO:0007669"/>
    <property type="project" value="InterPro"/>
</dbReference>
<dbReference type="Pfam" id="PF00528">
    <property type="entry name" value="BPD_transp_1"/>
    <property type="match status" value="1"/>
</dbReference>
<dbReference type="RefSeq" id="WP_056942718.1">
    <property type="nucleotide sequence ID" value="NZ_AZCX01000006.1"/>
</dbReference>
<keyword evidence="2 7" id="KW-0813">Transport</keyword>
<comment type="similarity">
    <text evidence="7">Belongs to the binding-protein-dependent transport system permease family.</text>
</comment>
<dbReference type="AlphaFoldDB" id="A0A0R1HLY1"/>
<evidence type="ECO:0000259" key="8">
    <source>
        <dbReference type="PROSITE" id="PS50928"/>
    </source>
</evidence>
<keyword evidence="4 7" id="KW-0812">Transmembrane</keyword>
<evidence type="ECO:0000256" key="7">
    <source>
        <dbReference type="RuleBase" id="RU363032"/>
    </source>
</evidence>
<dbReference type="PATRIC" id="fig|1302272.5.peg.2292"/>
<proteinExistence type="inferred from homology"/>
<feature type="transmembrane region" description="Helical" evidence="7">
    <location>
        <begin position="26"/>
        <end position="46"/>
    </location>
</feature>
<gene>
    <name evidence="9" type="ORF">FC96_GL002244</name>
</gene>
<dbReference type="EMBL" id="AZCX01000006">
    <property type="protein sequence ID" value="KRK47757.1"/>
    <property type="molecule type" value="Genomic_DNA"/>
</dbReference>
<evidence type="ECO:0000256" key="4">
    <source>
        <dbReference type="ARBA" id="ARBA00022692"/>
    </source>
</evidence>
<protein>
    <submittedName>
        <fullName evidence="9">Polar amino acid ABC transporter inner membrane subunit</fullName>
    </submittedName>
</protein>
<feature type="transmembrane region" description="Helical" evidence="7">
    <location>
        <begin position="58"/>
        <end position="81"/>
    </location>
</feature>
<feature type="transmembrane region" description="Helical" evidence="7">
    <location>
        <begin position="195"/>
        <end position="216"/>
    </location>
</feature>
<dbReference type="InterPro" id="IPR010065">
    <property type="entry name" value="AA_ABC_transptr_permease_3TM"/>
</dbReference>
<dbReference type="InterPro" id="IPR000515">
    <property type="entry name" value="MetI-like"/>
</dbReference>
<evidence type="ECO:0000256" key="5">
    <source>
        <dbReference type="ARBA" id="ARBA00022989"/>
    </source>
</evidence>
<keyword evidence="10" id="KW-1185">Reference proteome</keyword>
<dbReference type="InterPro" id="IPR035906">
    <property type="entry name" value="MetI-like_sf"/>
</dbReference>
<name>A0A0R1HLY1_9LACO</name>
<evidence type="ECO:0000256" key="3">
    <source>
        <dbReference type="ARBA" id="ARBA00022475"/>
    </source>
</evidence>
<keyword evidence="6 7" id="KW-0472">Membrane</keyword>
<evidence type="ECO:0000313" key="10">
    <source>
        <dbReference type="Proteomes" id="UP000050911"/>
    </source>
</evidence>
<dbReference type="SUPFAM" id="SSF161098">
    <property type="entry name" value="MetI-like"/>
    <property type="match status" value="1"/>
</dbReference>
<dbReference type="PROSITE" id="PS50928">
    <property type="entry name" value="ABC_TM1"/>
    <property type="match status" value="1"/>
</dbReference>
<keyword evidence="5 7" id="KW-1133">Transmembrane helix</keyword>
<dbReference type="PANTHER" id="PTHR30614:SF36">
    <property type="entry name" value="ABC TRANSPORTER MEMBRANE-SPANNING PERMEASE-GLUTAMINE TRANSPORT"/>
    <property type="match status" value="1"/>
</dbReference>
<comment type="caution">
    <text evidence="9">The sequence shown here is derived from an EMBL/GenBank/DDBJ whole genome shotgun (WGS) entry which is preliminary data.</text>
</comment>
<keyword evidence="3" id="KW-1003">Cell membrane</keyword>
<dbReference type="Proteomes" id="UP000050911">
    <property type="component" value="Unassembled WGS sequence"/>
</dbReference>
<organism evidence="9 10">
    <name type="scientific">Secundilactobacillus kimchicus JCM 15530</name>
    <dbReference type="NCBI Taxonomy" id="1302272"/>
    <lineage>
        <taxon>Bacteria</taxon>
        <taxon>Bacillati</taxon>
        <taxon>Bacillota</taxon>
        <taxon>Bacilli</taxon>
        <taxon>Lactobacillales</taxon>
        <taxon>Lactobacillaceae</taxon>
        <taxon>Secundilactobacillus</taxon>
    </lineage>
</organism>
<evidence type="ECO:0000256" key="1">
    <source>
        <dbReference type="ARBA" id="ARBA00004651"/>
    </source>
</evidence>
<dbReference type="InterPro" id="IPR043429">
    <property type="entry name" value="ArtM/GltK/GlnP/TcyL/YhdX-like"/>
</dbReference>
<sequence>MAHSGIEVLFEGQNFARLIGGLETTIAIAFVALICGLALGLILGVLRTLKNRVLRLVLRLYLEFFRIVPTVVLLFLFYYILPKTAGVNLPANEVAMLVFALWTAAEMSDIVRGALISVPKHQLESGLAIGLNRWQLYRYILIPQAVSLEIPATINLMTRVIKTTSLLLLISVADVINVGQTIVEANSKQYPNSVFWIYGFIFVMYFVIDYPLSWWATRMNRRRLERVND</sequence>
<dbReference type="GO" id="GO:0006865">
    <property type="term" value="P:amino acid transport"/>
    <property type="evidence" value="ECO:0007669"/>
    <property type="project" value="TreeGrafter"/>
</dbReference>
<dbReference type="OrthoDB" id="92598at2"/>
<dbReference type="GO" id="GO:0022857">
    <property type="term" value="F:transmembrane transporter activity"/>
    <property type="evidence" value="ECO:0007669"/>
    <property type="project" value="InterPro"/>
</dbReference>
<dbReference type="NCBIfam" id="TIGR01726">
    <property type="entry name" value="HEQRo_perm_3TM"/>
    <property type="match status" value="1"/>
</dbReference>
<dbReference type="Gene3D" id="1.10.3720.10">
    <property type="entry name" value="MetI-like"/>
    <property type="match status" value="1"/>
</dbReference>
<reference evidence="9 10" key="1">
    <citation type="journal article" date="2015" name="Genome Announc.">
        <title>Expanding the biotechnology potential of lactobacilli through comparative genomics of 213 strains and associated genera.</title>
        <authorList>
            <person name="Sun Z."/>
            <person name="Harris H.M."/>
            <person name="McCann A."/>
            <person name="Guo C."/>
            <person name="Argimon S."/>
            <person name="Zhang W."/>
            <person name="Yang X."/>
            <person name="Jeffery I.B."/>
            <person name="Cooney J.C."/>
            <person name="Kagawa T.F."/>
            <person name="Liu W."/>
            <person name="Song Y."/>
            <person name="Salvetti E."/>
            <person name="Wrobel A."/>
            <person name="Rasinkangas P."/>
            <person name="Parkhill J."/>
            <person name="Rea M.C."/>
            <person name="O'Sullivan O."/>
            <person name="Ritari J."/>
            <person name="Douillard F.P."/>
            <person name="Paul Ross R."/>
            <person name="Yang R."/>
            <person name="Briner A.E."/>
            <person name="Felis G.E."/>
            <person name="de Vos W.M."/>
            <person name="Barrangou R."/>
            <person name="Klaenhammer T.R."/>
            <person name="Caufield P.W."/>
            <person name="Cui Y."/>
            <person name="Zhang H."/>
            <person name="O'Toole P.W."/>
        </authorList>
    </citation>
    <scope>NUCLEOTIDE SEQUENCE [LARGE SCALE GENOMIC DNA]</scope>
    <source>
        <strain evidence="9 10">JCM 15530</strain>
    </source>
</reference>